<evidence type="ECO:0000313" key="3">
    <source>
        <dbReference type="EnsemblMetazoa" id="KAF7496388.1"/>
    </source>
</evidence>
<accession>A0A834RKS0</accession>
<gene>
    <name evidence="2" type="ORF">SSS_6149</name>
</gene>
<evidence type="ECO:0000256" key="1">
    <source>
        <dbReference type="SAM" id="MobiDB-lite"/>
    </source>
</evidence>
<feature type="compositionally biased region" description="Acidic residues" evidence="1">
    <location>
        <begin position="268"/>
        <end position="281"/>
    </location>
</feature>
<proteinExistence type="predicted"/>
<dbReference type="Proteomes" id="UP000070412">
    <property type="component" value="Unassembled WGS sequence"/>
</dbReference>
<reference evidence="3" key="3">
    <citation type="submission" date="2022-06" db="UniProtKB">
        <authorList>
            <consortium name="EnsemblMetazoa"/>
        </authorList>
    </citation>
    <scope>IDENTIFICATION</scope>
</reference>
<keyword evidence="4" id="KW-1185">Reference proteome</keyword>
<sequence length="293" mass="34616">MQVLNNLVICLFFFLSDKIVKRIRMSRLMADKSHSIRPSIYFEDLDLKCLCDLDELAILFNRKLRSKWSKCLGLERIYMPSRSTNNERSQRISNLSPKILKRLKFFLTTTDESLNVYCRLSNSWKACTYHLKEIDCFQTNIDLIRLAKDPKFSPLHNIRSIRNNQIDSRRYSIISERIDDISNMAELYQIRCEKIRLHRELPLNDRASSKENDLFVLMDNEFDDDDDDGDDDGNSYGGKFSSRFSLSFLFDWWNSSPRITDHSLDRNDENEEDCDDNDDDLQYSSISIAHREL</sequence>
<dbReference type="EMBL" id="WVUK01000010">
    <property type="protein sequence ID" value="KAF7496388.1"/>
    <property type="molecule type" value="Genomic_DNA"/>
</dbReference>
<dbReference type="OrthoDB" id="6499781at2759"/>
<organism evidence="2">
    <name type="scientific">Sarcoptes scabiei</name>
    <name type="common">Itch mite</name>
    <name type="synonym">Acarus scabiei</name>
    <dbReference type="NCBI Taxonomy" id="52283"/>
    <lineage>
        <taxon>Eukaryota</taxon>
        <taxon>Metazoa</taxon>
        <taxon>Ecdysozoa</taxon>
        <taxon>Arthropoda</taxon>
        <taxon>Chelicerata</taxon>
        <taxon>Arachnida</taxon>
        <taxon>Acari</taxon>
        <taxon>Acariformes</taxon>
        <taxon>Sarcoptiformes</taxon>
        <taxon>Astigmata</taxon>
        <taxon>Psoroptidia</taxon>
        <taxon>Sarcoptoidea</taxon>
        <taxon>Sarcoptidae</taxon>
        <taxon>Sarcoptinae</taxon>
        <taxon>Sarcoptes</taxon>
    </lineage>
</organism>
<dbReference type="EnsemblMetazoa" id="SSS_6149s_mrna">
    <property type="protein sequence ID" value="KAF7496388.1"/>
    <property type="gene ID" value="SSS_6149"/>
</dbReference>
<evidence type="ECO:0000313" key="2">
    <source>
        <dbReference type="EMBL" id="KAF7496388.1"/>
    </source>
</evidence>
<reference evidence="4" key="1">
    <citation type="journal article" date="2020" name="PLoS Negl. Trop. Dis.">
        <title>High-quality nuclear genome for Sarcoptes scabiei-A critical resource for a neglected parasite.</title>
        <authorList>
            <person name="Korhonen P.K."/>
            <person name="Gasser R.B."/>
            <person name="Ma G."/>
            <person name="Wang T."/>
            <person name="Stroehlein A.J."/>
            <person name="Young N.D."/>
            <person name="Ang C.S."/>
            <person name="Fernando D.D."/>
            <person name="Lu H.C."/>
            <person name="Taylor S."/>
            <person name="Reynolds S.L."/>
            <person name="Mofiz E."/>
            <person name="Najaraj S.H."/>
            <person name="Gowda H."/>
            <person name="Madugundu A."/>
            <person name="Renuse S."/>
            <person name="Holt D."/>
            <person name="Pandey A."/>
            <person name="Papenfuss A.T."/>
            <person name="Fischer K."/>
        </authorList>
    </citation>
    <scope>NUCLEOTIDE SEQUENCE [LARGE SCALE GENOMIC DNA]</scope>
</reference>
<evidence type="ECO:0000313" key="4">
    <source>
        <dbReference type="Proteomes" id="UP000070412"/>
    </source>
</evidence>
<feature type="region of interest" description="Disordered" evidence="1">
    <location>
        <begin position="261"/>
        <end position="281"/>
    </location>
</feature>
<reference evidence="2" key="2">
    <citation type="submission" date="2020-01" db="EMBL/GenBank/DDBJ databases">
        <authorList>
            <person name="Korhonen P.K.K."/>
            <person name="Guangxu M.G."/>
            <person name="Wang T.W."/>
            <person name="Stroehlein A.J.S."/>
            <person name="Young N.D."/>
            <person name="Ang C.-S.A."/>
            <person name="Fernando D.W.F."/>
            <person name="Lu H.L."/>
            <person name="Taylor S.T."/>
            <person name="Ehtesham M.E.M."/>
            <person name="Najaraj S.H.N."/>
            <person name="Harsha G.H.G."/>
            <person name="Madugundu A.M."/>
            <person name="Renuse S.R."/>
            <person name="Holt D.H."/>
            <person name="Pandey A.P."/>
            <person name="Papenfuss A.P."/>
            <person name="Gasser R.B.G."/>
            <person name="Fischer K.F."/>
        </authorList>
    </citation>
    <scope>NUCLEOTIDE SEQUENCE</scope>
    <source>
        <strain evidence="2">SSS_KF_BRIS2020</strain>
    </source>
</reference>
<name>A0A834RKS0_SARSC</name>
<dbReference type="AlphaFoldDB" id="A0A834RKS0"/>
<protein>
    <submittedName>
        <fullName evidence="2 3">Uncharacterized protein</fullName>
    </submittedName>
</protein>